<evidence type="ECO:0000313" key="4">
    <source>
        <dbReference type="Proteomes" id="UP001203880"/>
    </source>
</evidence>
<keyword evidence="2" id="KW-0812">Transmembrane</keyword>
<dbReference type="RefSeq" id="WP_249712598.1">
    <property type="nucleotide sequence ID" value="NZ_JAMFMB010000033.1"/>
</dbReference>
<gene>
    <name evidence="3" type="ORF">M3P21_19030</name>
</gene>
<feature type="transmembrane region" description="Helical" evidence="2">
    <location>
        <begin position="30"/>
        <end position="50"/>
    </location>
</feature>
<evidence type="ECO:0000256" key="2">
    <source>
        <dbReference type="SAM" id="Phobius"/>
    </source>
</evidence>
<keyword evidence="2" id="KW-1133">Transmembrane helix</keyword>
<name>A0ABT0Q6W7_9RHOB</name>
<feature type="transmembrane region" description="Helical" evidence="2">
    <location>
        <begin position="7"/>
        <end position="24"/>
    </location>
</feature>
<dbReference type="Proteomes" id="UP001203880">
    <property type="component" value="Unassembled WGS sequence"/>
</dbReference>
<proteinExistence type="predicted"/>
<sequence>MFTSIVKGYAVALILGVAGGYVIGGPIWAWLLFVWIAGAPITLFFSELFGQARRAEETKSRSPGIPSAVMAGTQETPKQ</sequence>
<evidence type="ECO:0000313" key="3">
    <source>
        <dbReference type="EMBL" id="MCL6285626.1"/>
    </source>
</evidence>
<keyword evidence="4" id="KW-1185">Reference proteome</keyword>
<protein>
    <submittedName>
        <fullName evidence="3">Uncharacterized protein</fullName>
    </submittedName>
</protein>
<feature type="region of interest" description="Disordered" evidence="1">
    <location>
        <begin position="56"/>
        <end position="79"/>
    </location>
</feature>
<accession>A0ABT0Q6W7</accession>
<comment type="caution">
    <text evidence="3">The sequence shown here is derived from an EMBL/GenBank/DDBJ whole genome shotgun (WGS) entry which is preliminary data.</text>
</comment>
<dbReference type="EMBL" id="JAMFMB010000033">
    <property type="protein sequence ID" value="MCL6285626.1"/>
    <property type="molecule type" value="Genomic_DNA"/>
</dbReference>
<evidence type="ECO:0000256" key="1">
    <source>
        <dbReference type="SAM" id="MobiDB-lite"/>
    </source>
</evidence>
<organism evidence="3 4">
    <name type="scientific">Ruegeria spongiae</name>
    <dbReference type="NCBI Taxonomy" id="2942209"/>
    <lineage>
        <taxon>Bacteria</taxon>
        <taxon>Pseudomonadati</taxon>
        <taxon>Pseudomonadota</taxon>
        <taxon>Alphaproteobacteria</taxon>
        <taxon>Rhodobacterales</taxon>
        <taxon>Roseobacteraceae</taxon>
        <taxon>Ruegeria</taxon>
    </lineage>
</organism>
<reference evidence="3" key="1">
    <citation type="submission" date="2022-05" db="EMBL/GenBank/DDBJ databases">
        <authorList>
            <person name="Park J.-S."/>
        </authorList>
    </citation>
    <scope>NUCLEOTIDE SEQUENCE</scope>
    <source>
        <strain evidence="3">2012CJ41-6</strain>
    </source>
</reference>
<keyword evidence="2" id="KW-0472">Membrane</keyword>